<keyword evidence="6" id="KW-0732">Signal</keyword>
<evidence type="ECO:0000313" key="8">
    <source>
        <dbReference type="EMBL" id="AOE49198.1"/>
    </source>
</evidence>
<evidence type="ECO:0000256" key="4">
    <source>
        <dbReference type="ARBA" id="ARBA00023235"/>
    </source>
</evidence>
<dbReference type="PRINTS" id="PR00153">
    <property type="entry name" value="CSAPPISMRASE"/>
</dbReference>
<comment type="similarity">
    <text evidence="1">Belongs to the cyclophilin-type PPIase family.</text>
</comment>
<keyword evidence="4 8" id="KW-0413">Isomerase</keyword>
<dbReference type="Gene3D" id="2.40.100.10">
    <property type="entry name" value="Cyclophilin-like"/>
    <property type="match status" value="1"/>
</dbReference>
<dbReference type="InterPro" id="IPR029000">
    <property type="entry name" value="Cyclophilin-like_dom_sf"/>
</dbReference>
<dbReference type="GO" id="GO:0003755">
    <property type="term" value="F:peptidyl-prolyl cis-trans isomerase activity"/>
    <property type="evidence" value="ECO:0007669"/>
    <property type="project" value="UniProtKB-KW"/>
</dbReference>
<feature type="signal peptide" evidence="6">
    <location>
        <begin position="1"/>
        <end position="22"/>
    </location>
</feature>
<dbReference type="EMBL" id="CP012418">
    <property type="protein sequence ID" value="AOE49198.1"/>
    <property type="molecule type" value="Genomic_DNA"/>
</dbReference>
<proteinExistence type="inferred from homology"/>
<dbReference type="Pfam" id="PF13646">
    <property type="entry name" value="HEAT_2"/>
    <property type="match status" value="1"/>
</dbReference>
<feature type="domain" description="PPIase cyclophilin-type" evidence="7">
    <location>
        <begin position="416"/>
        <end position="533"/>
    </location>
</feature>
<dbReference type="InterPro" id="IPR020892">
    <property type="entry name" value="Cyclophilin-type_PPIase_CS"/>
</dbReference>
<feature type="chain" id="PRO_5008544011" description="peptidylprolyl isomerase" evidence="6">
    <location>
        <begin position="23"/>
        <end position="545"/>
    </location>
</feature>
<accession>A0A1B3B8R8</accession>
<evidence type="ECO:0000313" key="9">
    <source>
        <dbReference type="Proteomes" id="UP000094147"/>
    </source>
</evidence>
<reference evidence="9" key="1">
    <citation type="submission" date="2015-08" db="EMBL/GenBank/DDBJ databases">
        <authorList>
            <person name="Kim K.M."/>
        </authorList>
    </citation>
    <scope>NUCLEOTIDE SEQUENCE [LARGE SCALE GENOMIC DNA]</scope>
    <source>
        <strain evidence="9">KCTC 23892</strain>
    </source>
</reference>
<dbReference type="PROSITE" id="PS51257">
    <property type="entry name" value="PROKAR_LIPOPROTEIN"/>
    <property type="match status" value="1"/>
</dbReference>
<evidence type="ECO:0000256" key="3">
    <source>
        <dbReference type="ARBA" id="ARBA00023110"/>
    </source>
</evidence>
<dbReference type="SMART" id="SM00567">
    <property type="entry name" value="EZ_HEAT"/>
    <property type="match status" value="4"/>
</dbReference>
<dbReference type="CDD" id="cd00317">
    <property type="entry name" value="cyclophilin"/>
    <property type="match status" value="1"/>
</dbReference>
<protein>
    <recommendedName>
        <fullName evidence="2">peptidylprolyl isomerase</fullName>
        <ecNumber evidence="2">5.2.1.8</ecNumber>
    </recommendedName>
</protein>
<dbReference type="InterPro" id="IPR016024">
    <property type="entry name" value="ARM-type_fold"/>
</dbReference>
<dbReference type="Proteomes" id="UP000094147">
    <property type="component" value="Chromosome"/>
</dbReference>
<sequence precursor="true">MKHLSLWGLGLVLSLLGSATLACVTPQELYAASDQRDPEHDAFNKALSCQTISTDNLEVVLIALGRIGGEKAATRILPYLNHENAQIREAAAFALGITAVPSMSEQLVKALKQEKQSAVKYRIAVAIGNLGHTEAQQVLTTIINQSEDSQEIRGALQGLVNLSSFHSSRLGSFENLSSSQLYKALWQPATQLEASYLMARRNLMEMTQVDLALKQLDALEPKAQAKMVRALANTELEKVLPMLLTHVQHENIGVRVNAIRGLANFPKNPAARAGALIALQQKDVASQVTALQTLHNDWLESDNIYQTVKQKLSSDNSWVQSEALMVLIRADKADGKTAQKWVSSSDPNLQRAAIAYFSKMKDKKILQELAESDKAIIARGAQQALSPEQETPGKPSRTPDELPELDAVVLLQTTQGPVTIKLFADTPYTSANFMRLVNDGYYDNTYFHRVIPDFVAQGGSKSGDGSGSVGYSIREELSYRSHLPGTVGMATLGKDTGGGQFFINTGANLHLDSNYTIFGEVIDGMENAMKLEQNDKVVSAEVVDD</sequence>
<dbReference type="Pfam" id="PF00160">
    <property type="entry name" value="Pro_isomerase"/>
    <property type="match status" value="1"/>
</dbReference>
<keyword evidence="3" id="KW-0697">Rotamase</keyword>
<dbReference type="EC" id="5.2.1.8" evidence="2"/>
<evidence type="ECO:0000256" key="1">
    <source>
        <dbReference type="ARBA" id="ARBA00007365"/>
    </source>
</evidence>
<keyword evidence="9" id="KW-1185">Reference proteome</keyword>
<dbReference type="RefSeq" id="WP_169816852.1">
    <property type="nucleotide sequence ID" value="NZ_CP012418.1"/>
</dbReference>
<dbReference type="PANTHER" id="PTHR45625">
    <property type="entry name" value="PEPTIDYL-PROLYL CIS-TRANS ISOMERASE-RELATED"/>
    <property type="match status" value="1"/>
</dbReference>
<name>A0A1B3B8R8_9GAMM</name>
<dbReference type="AlphaFoldDB" id="A0A1B3B8R8"/>
<evidence type="ECO:0000256" key="5">
    <source>
        <dbReference type="SAM" id="MobiDB-lite"/>
    </source>
</evidence>
<dbReference type="STRING" id="1144748.KS2013_474"/>
<feature type="region of interest" description="Disordered" evidence="5">
    <location>
        <begin position="382"/>
        <end position="401"/>
    </location>
</feature>
<dbReference type="SUPFAM" id="SSF48371">
    <property type="entry name" value="ARM repeat"/>
    <property type="match status" value="1"/>
</dbReference>
<dbReference type="InterPro" id="IPR002130">
    <property type="entry name" value="Cyclophilin-type_PPIase_dom"/>
</dbReference>
<evidence type="ECO:0000256" key="2">
    <source>
        <dbReference type="ARBA" id="ARBA00013194"/>
    </source>
</evidence>
<dbReference type="GO" id="GO:0006457">
    <property type="term" value="P:protein folding"/>
    <property type="evidence" value="ECO:0007669"/>
    <property type="project" value="InterPro"/>
</dbReference>
<dbReference type="InterPro" id="IPR011989">
    <property type="entry name" value="ARM-like"/>
</dbReference>
<gene>
    <name evidence="8" type="ORF">KS2013_474</name>
</gene>
<evidence type="ECO:0000259" key="7">
    <source>
        <dbReference type="PROSITE" id="PS50072"/>
    </source>
</evidence>
<dbReference type="Gene3D" id="1.25.10.10">
    <property type="entry name" value="Leucine-rich Repeat Variant"/>
    <property type="match status" value="2"/>
</dbReference>
<dbReference type="PANTHER" id="PTHR45625:SF4">
    <property type="entry name" value="PEPTIDYLPROLYL ISOMERASE DOMAIN AND WD REPEAT-CONTAINING PROTEIN 1"/>
    <property type="match status" value="1"/>
</dbReference>
<organism evidence="8 9">
    <name type="scientific">Kangiella sediminilitoris</name>
    <dbReference type="NCBI Taxonomy" id="1144748"/>
    <lineage>
        <taxon>Bacteria</taxon>
        <taxon>Pseudomonadati</taxon>
        <taxon>Pseudomonadota</taxon>
        <taxon>Gammaproteobacteria</taxon>
        <taxon>Kangiellales</taxon>
        <taxon>Kangiellaceae</taxon>
        <taxon>Kangiella</taxon>
    </lineage>
</organism>
<dbReference type="PROSITE" id="PS50072">
    <property type="entry name" value="CSA_PPIASE_2"/>
    <property type="match status" value="1"/>
</dbReference>
<dbReference type="InterPro" id="IPR044666">
    <property type="entry name" value="Cyclophilin_A-like"/>
</dbReference>
<evidence type="ECO:0000256" key="6">
    <source>
        <dbReference type="SAM" id="SignalP"/>
    </source>
</evidence>
<dbReference type="InterPro" id="IPR004155">
    <property type="entry name" value="PBS_lyase_HEAT"/>
</dbReference>
<dbReference type="PROSITE" id="PS00170">
    <property type="entry name" value="CSA_PPIASE_1"/>
    <property type="match status" value="1"/>
</dbReference>
<dbReference type="SUPFAM" id="SSF50891">
    <property type="entry name" value="Cyclophilin-like"/>
    <property type="match status" value="1"/>
</dbReference>
<dbReference type="KEGG" id="ksd:KS2013_474"/>